<dbReference type="WBParaSite" id="NBR_0000060801-mRNA-1">
    <property type="protein sequence ID" value="NBR_0000060801-mRNA-1"/>
    <property type="gene ID" value="NBR_0000060801"/>
</dbReference>
<dbReference type="OMA" id="YICENIG"/>
<gene>
    <name evidence="2" type="ORF">NBR_LOCUS609</name>
</gene>
<evidence type="ECO:0000313" key="3">
    <source>
        <dbReference type="Proteomes" id="UP000271162"/>
    </source>
</evidence>
<feature type="compositionally biased region" description="Basic and acidic residues" evidence="1">
    <location>
        <begin position="179"/>
        <end position="193"/>
    </location>
</feature>
<feature type="region of interest" description="Disordered" evidence="1">
    <location>
        <begin position="222"/>
        <end position="246"/>
    </location>
</feature>
<evidence type="ECO:0000256" key="1">
    <source>
        <dbReference type="SAM" id="MobiDB-lite"/>
    </source>
</evidence>
<sequence length="246" mass="28016">MPWGDLGGNNFLLADLPNYGISEACHLMKGHSEHRSNAWRPEEVYRTCVQALEGRCSRRSKLIHEQKLAVKEFIAKVEIILLNELGRSLEAANEPDRRLISRLNRALTTYDPEGGMYHVPSPSRPAWKTWNLDQEDPEEDVQLKNRSEWNPRQAAEIIAASLGAKLHADNSSFFSRTTSPDRKSSMSEMDGRRRGNSVDSFRRTMPLEPNVFVRDRPSTMSFRERSIPSDDANTLHSLGDNPGYYC</sequence>
<organism evidence="4">
    <name type="scientific">Nippostrongylus brasiliensis</name>
    <name type="common">Rat hookworm</name>
    <dbReference type="NCBI Taxonomy" id="27835"/>
    <lineage>
        <taxon>Eukaryota</taxon>
        <taxon>Metazoa</taxon>
        <taxon>Ecdysozoa</taxon>
        <taxon>Nematoda</taxon>
        <taxon>Chromadorea</taxon>
        <taxon>Rhabditida</taxon>
        <taxon>Rhabditina</taxon>
        <taxon>Rhabditomorpha</taxon>
        <taxon>Strongyloidea</taxon>
        <taxon>Heligmosomidae</taxon>
        <taxon>Nippostrongylus</taxon>
    </lineage>
</organism>
<reference evidence="2 3" key="2">
    <citation type="submission" date="2018-11" db="EMBL/GenBank/DDBJ databases">
        <authorList>
            <consortium name="Pathogen Informatics"/>
        </authorList>
    </citation>
    <scope>NUCLEOTIDE SEQUENCE [LARGE SCALE GENOMIC DNA]</scope>
</reference>
<evidence type="ECO:0000313" key="4">
    <source>
        <dbReference type="WBParaSite" id="NBR_0000060801-mRNA-1"/>
    </source>
</evidence>
<name>A0A0N4XDK7_NIPBR</name>
<protein>
    <submittedName>
        <fullName evidence="4">Protein kinase domain-containing protein</fullName>
    </submittedName>
</protein>
<feature type="region of interest" description="Disordered" evidence="1">
    <location>
        <begin position="171"/>
        <end position="202"/>
    </location>
</feature>
<keyword evidence="3" id="KW-1185">Reference proteome</keyword>
<accession>A0A0N4XDK7</accession>
<dbReference type="EMBL" id="UYSL01000296">
    <property type="protein sequence ID" value="VDL63405.1"/>
    <property type="molecule type" value="Genomic_DNA"/>
</dbReference>
<dbReference type="STRING" id="27835.A0A0N4XDK7"/>
<evidence type="ECO:0000313" key="2">
    <source>
        <dbReference type="EMBL" id="VDL63405.1"/>
    </source>
</evidence>
<reference evidence="4" key="1">
    <citation type="submission" date="2017-02" db="UniProtKB">
        <authorList>
            <consortium name="WormBaseParasite"/>
        </authorList>
    </citation>
    <scope>IDENTIFICATION</scope>
</reference>
<dbReference type="Proteomes" id="UP000271162">
    <property type="component" value="Unassembled WGS sequence"/>
</dbReference>
<dbReference type="AlphaFoldDB" id="A0A0N4XDK7"/>
<proteinExistence type="predicted"/>